<evidence type="ECO:0000313" key="2">
    <source>
        <dbReference type="EMBL" id="DAD87025.1"/>
    </source>
</evidence>
<feature type="region of interest" description="Disordered" evidence="1">
    <location>
        <begin position="345"/>
        <end position="419"/>
    </location>
</feature>
<name>A0A8S5MXH6_9CAUD</name>
<feature type="compositionally biased region" description="Polar residues" evidence="1">
    <location>
        <begin position="345"/>
        <end position="354"/>
    </location>
</feature>
<protein>
    <submittedName>
        <fullName evidence="2">Uncharacterized protein</fullName>
    </submittedName>
</protein>
<feature type="region of interest" description="Disordered" evidence="1">
    <location>
        <begin position="24"/>
        <end position="102"/>
    </location>
</feature>
<feature type="compositionally biased region" description="Low complexity" evidence="1">
    <location>
        <begin position="25"/>
        <end position="46"/>
    </location>
</feature>
<dbReference type="EMBL" id="BK015012">
    <property type="protein sequence ID" value="DAD87025.1"/>
    <property type="molecule type" value="Genomic_DNA"/>
</dbReference>
<reference evidence="2" key="1">
    <citation type="journal article" date="2021" name="Proc. Natl. Acad. Sci. U.S.A.">
        <title>A Catalog of Tens of Thousands of Viruses from Human Metagenomes Reveals Hidden Associations with Chronic Diseases.</title>
        <authorList>
            <person name="Tisza M.J."/>
            <person name="Buck C.B."/>
        </authorList>
    </citation>
    <scope>NUCLEOTIDE SEQUENCE</scope>
    <source>
        <strain evidence="2">CtRRy11</strain>
    </source>
</reference>
<feature type="compositionally biased region" description="Polar residues" evidence="1">
    <location>
        <begin position="403"/>
        <end position="419"/>
    </location>
</feature>
<evidence type="ECO:0000256" key="1">
    <source>
        <dbReference type="SAM" id="MobiDB-lite"/>
    </source>
</evidence>
<organism evidence="2">
    <name type="scientific">Myoviridae sp. ctRRy11</name>
    <dbReference type="NCBI Taxonomy" id="2826651"/>
    <lineage>
        <taxon>Viruses</taxon>
        <taxon>Duplodnaviria</taxon>
        <taxon>Heunggongvirae</taxon>
        <taxon>Uroviricota</taxon>
        <taxon>Caudoviricetes</taxon>
    </lineage>
</organism>
<feature type="compositionally biased region" description="Basic and acidic residues" evidence="1">
    <location>
        <begin position="363"/>
        <end position="379"/>
    </location>
</feature>
<feature type="compositionally biased region" description="Basic and acidic residues" evidence="1">
    <location>
        <begin position="280"/>
        <end position="295"/>
    </location>
</feature>
<proteinExistence type="predicted"/>
<feature type="compositionally biased region" description="Polar residues" evidence="1">
    <location>
        <begin position="383"/>
        <end position="395"/>
    </location>
</feature>
<feature type="region of interest" description="Disordered" evidence="1">
    <location>
        <begin position="280"/>
        <end position="299"/>
    </location>
</feature>
<accession>A0A8S5MXH6</accession>
<sequence length="534" mass="60414">MSIWDKWKEKLSSASSLFNKWFGRSKNSTTTKNTDATTAATATDSKLLNSQAKTTQTIPSPNVTPENNIAPGNKNVAPEQQATEAPATNSSVPTQQNTSGSDDRFLNWYKEQFGKDYTEGSFNKTEGMSDKDYETGNNLYQAYIQKQNLEKQHNSAMQSVDESTARQRQEASILRDKMSKYLNLQNKNNGLNNLGVSESVGLQADSQYINNLGSIEANANTEKTNLLNNYFNNKTNIDSEAASNEQNILDKYQKYEREDEQKAYDRQQDEYNKKKYEEEQAYQREQDEYNKKKSAQDSAYSEVMATIESGSFNTTEELESFYQSMKDKLSPEQQLLVEQQINFYKNNPDQQQADSDIESNKPTTKDNGDGTKTTTKDNGDGTVTETTTDQNGNKTTETKLKVDTSSGHNRYTSKSGVTISSPTDNHLNITYGSNNNDHANNYDITYNGNKYKVEVGKEFAGTNDQLQEIYEYMRQTSGRNDIREGDCVLYDGELYIASNTGRLWTVQDRSKFWAWNWGGKTASDLKALFKTNFG</sequence>
<feature type="compositionally biased region" description="Polar residues" evidence="1">
    <location>
        <begin position="47"/>
        <end position="67"/>
    </location>
</feature>
<feature type="compositionally biased region" description="Polar residues" evidence="1">
    <location>
        <begin position="78"/>
        <end position="100"/>
    </location>
</feature>